<comment type="caution">
    <text evidence="2">The sequence shown here is derived from an EMBL/GenBank/DDBJ whole genome shotgun (WGS) entry which is preliminary data.</text>
</comment>
<dbReference type="AlphaFoldDB" id="A0A229S781"/>
<keyword evidence="1" id="KW-1133">Transmembrane helix</keyword>
<evidence type="ECO:0000313" key="2">
    <source>
        <dbReference type="EMBL" id="OXM54758.1"/>
    </source>
</evidence>
<keyword evidence="1" id="KW-0472">Membrane</keyword>
<dbReference type="EMBL" id="NMQU01000010">
    <property type="protein sequence ID" value="OXM54758.1"/>
    <property type="molecule type" value="Genomic_DNA"/>
</dbReference>
<protein>
    <submittedName>
        <fullName evidence="2">Uncharacterized protein</fullName>
    </submittedName>
</protein>
<sequence>MKVIDSDGRKWEIIRRFAPWRRWVQPFALLRGGYRHYKITADWTLYLKDLPNEPKDTPLGGPVEKVALGLLGVLLFLEAAVEFLCYLLLGLVLVPFRLLELLCQGIAGSVAQAVRWFRNAPERVDVAGWNKDGTGLVSLAILKVHRELADPLAAELRGLFRDRVMFDPGDPVVREALTRFGARVERHRTLLRRRSVSGSAQR</sequence>
<evidence type="ECO:0000313" key="3">
    <source>
        <dbReference type="Proteomes" id="UP000215563"/>
    </source>
</evidence>
<reference evidence="2 3" key="1">
    <citation type="submission" date="2017-07" db="EMBL/GenBank/DDBJ databases">
        <title>Amycolatopsis alba DSM 44262 Genome sequencing and assembly.</title>
        <authorList>
            <person name="Kaur N."/>
            <person name="Mayilraj S."/>
        </authorList>
    </citation>
    <scope>NUCLEOTIDE SEQUENCE [LARGE SCALE GENOMIC DNA]</scope>
    <source>
        <strain evidence="2 3">DSM 44262</strain>
    </source>
</reference>
<dbReference type="Proteomes" id="UP000215563">
    <property type="component" value="Unassembled WGS sequence"/>
</dbReference>
<organism evidence="2 3">
    <name type="scientific">Amycolatopsis alba DSM 44262</name>
    <dbReference type="NCBI Taxonomy" id="1125972"/>
    <lineage>
        <taxon>Bacteria</taxon>
        <taxon>Bacillati</taxon>
        <taxon>Actinomycetota</taxon>
        <taxon>Actinomycetes</taxon>
        <taxon>Pseudonocardiales</taxon>
        <taxon>Pseudonocardiaceae</taxon>
        <taxon>Amycolatopsis</taxon>
    </lineage>
</organism>
<proteinExistence type="predicted"/>
<dbReference type="OrthoDB" id="3627103at2"/>
<name>A0A229S781_AMYAL</name>
<accession>A0A229S781</accession>
<keyword evidence="3" id="KW-1185">Reference proteome</keyword>
<keyword evidence="1" id="KW-0812">Transmembrane</keyword>
<evidence type="ECO:0000256" key="1">
    <source>
        <dbReference type="SAM" id="Phobius"/>
    </source>
</evidence>
<gene>
    <name evidence="2" type="ORF">CFP75_02945</name>
</gene>
<feature type="transmembrane region" description="Helical" evidence="1">
    <location>
        <begin position="66"/>
        <end position="94"/>
    </location>
</feature>
<dbReference type="RefSeq" id="WP_020637001.1">
    <property type="nucleotide sequence ID" value="NZ_KB913032.1"/>
</dbReference>